<dbReference type="InterPro" id="IPR014745">
    <property type="entry name" value="MHC_II_a/b_N"/>
</dbReference>
<dbReference type="InterPro" id="IPR001003">
    <property type="entry name" value="MHC_II_a_N"/>
</dbReference>
<protein>
    <submittedName>
        <fullName evidence="6">HLA class II histocompatibility antigen, DR alpha chain-like</fullName>
    </submittedName>
</protein>
<dbReference type="GO" id="GO:0006955">
    <property type="term" value="P:immune response"/>
    <property type="evidence" value="ECO:0007669"/>
    <property type="project" value="InterPro"/>
</dbReference>
<keyword evidence="7" id="KW-1185">Reference proteome</keyword>
<dbReference type="EMBL" id="OX395127">
    <property type="protein sequence ID" value="CAI5768972.1"/>
    <property type="molecule type" value="Genomic_DNA"/>
</dbReference>
<organism evidence="6 7">
    <name type="scientific">Podarcis lilfordi</name>
    <name type="common">Lilford's wall lizard</name>
    <dbReference type="NCBI Taxonomy" id="74358"/>
    <lineage>
        <taxon>Eukaryota</taxon>
        <taxon>Metazoa</taxon>
        <taxon>Chordata</taxon>
        <taxon>Craniata</taxon>
        <taxon>Vertebrata</taxon>
        <taxon>Euteleostomi</taxon>
        <taxon>Lepidosauria</taxon>
        <taxon>Squamata</taxon>
        <taxon>Bifurcata</taxon>
        <taxon>Unidentata</taxon>
        <taxon>Episquamata</taxon>
        <taxon>Laterata</taxon>
        <taxon>Lacertibaenia</taxon>
        <taxon>Lacertidae</taxon>
        <taxon>Podarcis</taxon>
    </lineage>
</organism>
<evidence type="ECO:0000256" key="1">
    <source>
        <dbReference type="ARBA" id="ARBA00022729"/>
    </source>
</evidence>
<dbReference type="SUPFAM" id="SSF54452">
    <property type="entry name" value="MHC antigen-recognition domain"/>
    <property type="match status" value="1"/>
</dbReference>
<dbReference type="Proteomes" id="UP001178461">
    <property type="component" value="Chromosome 2"/>
</dbReference>
<name>A0AA35K183_9SAUR</name>
<gene>
    <name evidence="6" type="ORF">PODLI_1B033035</name>
</gene>
<dbReference type="Gene3D" id="3.10.320.10">
    <property type="entry name" value="Class II Histocompatibility Antigen, M Beta Chain, Chain B, domain 1"/>
    <property type="match status" value="1"/>
</dbReference>
<dbReference type="PANTHER" id="PTHR19944">
    <property type="entry name" value="MHC CLASS II-RELATED"/>
    <property type="match status" value="1"/>
</dbReference>
<evidence type="ECO:0000313" key="7">
    <source>
        <dbReference type="Proteomes" id="UP001178461"/>
    </source>
</evidence>
<dbReference type="InterPro" id="IPR050160">
    <property type="entry name" value="MHC/Immunoglobulin"/>
</dbReference>
<evidence type="ECO:0000313" key="6">
    <source>
        <dbReference type="EMBL" id="CAI5768972.1"/>
    </source>
</evidence>
<feature type="compositionally biased region" description="Basic residues" evidence="4">
    <location>
        <begin position="22"/>
        <end position="31"/>
    </location>
</feature>
<keyword evidence="3" id="KW-0325">Glycoprotein</keyword>
<dbReference type="PANTHER" id="PTHR19944:SF86">
    <property type="entry name" value="HLA CLASS II HISTOCOMPATIBILITY ANTIGEN, DR ALPHA CHAIN"/>
    <property type="match status" value="1"/>
</dbReference>
<dbReference type="InterPro" id="IPR011162">
    <property type="entry name" value="MHC_I/II-like_Ag-recog"/>
</dbReference>
<dbReference type="SMART" id="SM00920">
    <property type="entry name" value="MHC_II_alpha"/>
    <property type="match status" value="1"/>
</dbReference>
<feature type="domain" description="MHC class II alpha chain N-terminal" evidence="5">
    <location>
        <begin position="74"/>
        <end position="156"/>
    </location>
</feature>
<sequence length="351" mass="39213">MSPLLSRVNQDLPGSPPENLRGNRKLHKNLKSGRDGAQRRKRRRRRRRKSPLLPLGDPPPRPAKGGRSPESGGHPGGAGLLPGELPFGEEVREFLLEFDNEEILHVDWEKKQNVWRLPDFQRFTSFEVQGALANIAVMKNNMEVLMKRSNRTRALNVAPSATVYPENAVELGGPQRPHLLCGQVLPPSAECHLAEEQRGGLRGRGGDRLLPQRGQHFPQVLLLPLRPCAGRHLRLPGGALGHPRGKDGEDLGFQGALSHPGDDGERAVCPGLGLWHPGHHRWHHPFLQGHEDERSQGLHIMEDSFPDSLFLEPSQLSSFAKSLFCYKSAGRSCFLRVQLILRSFSDNMFDF</sequence>
<dbReference type="GO" id="GO:0042613">
    <property type="term" value="C:MHC class II protein complex"/>
    <property type="evidence" value="ECO:0007669"/>
    <property type="project" value="InterPro"/>
</dbReference>
<keyword evidence="1" id="KW-0732">Signal</keyword>
<accession>A0AA35K183</accession>
<evidence type="ECO:0000256" key="4">
    <source>
        <dbReference type="SAM" id="MobiDB-lite"/>
    </source>
</evidence>
<dbReference type="GO" id="GO:0019882">
    <property type="term" value="P:antigen processing and presentation"/>
    <property type="evidence" value="ECO:0007669"/>
    <property type="project" value="InterPro"/>
</dbReference>
<evidence type="ECO:0000259" key="5">
    <source>
        <dbReference type="SMART" id="SM00920"/>
    </source>
</evidence>
<reference evidence="6" key="1">
    <citation type="submission" date="2022-12" db="EMBL/GenBank/DDBJ databases">
        <authorList>
            <person name="Alioto T."/>
            <person name="Alioto T."/>
            <person name="Gomez Garrido J."/>
        </authorList>
    </citation>
    <scope>NUCLEOTIDE SEQUENCE</scope>
</reference>
<feature type="compositionally biased region" description="Basic residues" evidence="4">
    <location>
        <begin position="39"/>
        <end position="50"/>
    </location>
</feature>
<evidence type="ECO:0000256" key="2">
    <source>
        <dbReference type="ARBA" id="ARBA00023157"/>
    </source>
</evidence>
<dbReference type="AlphaFoldDB" id="A0AA35K183"/>
<evidence type="ECO:0000256" key="3">
    <source>
        <dbReference type="ARBA" id="ARBA00023180"/>
    </source>
</evidence>
<feature type="region of interest" description="Disordered" evidence="4">
    <location>
        <begin position="1"/>
        <end position="83"/>
    </location>
</feature>
<dbReference type="Pfam" id="PF00993">
    <property type="entry name" value="MHC_II_alpha"/>
    <property type="match status" value="1"/>
</dbReference>
<proteinExistence type="predicted"/>
<keyword evidence="2" id="KW-1015">Disulfide bond</keyword>